<reference evidence="1 2" key="1">
    <citation type="journal article" date="2015" name="G3 (Bethesda)">
        <title>Insights into Ongoing Evolution of the Hexachlorocyclohexane Catabolic Pathway from Comparative Genomics of Ten Sphingomonadaceae Strains.</title>
        <authorList>
            <person name="Pearce S.L."/>
            <person name="Oakeshott J.G."/>
            <person name="Pandey G."/>
        </authorList>
    </citation>
    <scope>NUCLEOTIDE SEQUENCE [LARGE SCALE GENOMIC DNA]</scope>
    <source>
        <strain evidence="1 2">LL01</strain>
    </source>
</reference>
<protein>
    <recommendedName>
        <fullName evidence="3">DUF2793 domain-containing protein</fullName>
    </recommendedName>
</protein>
<evidence type="ECO:0000313" key="2">
    <source>
        <dbReference type="Proteomes" id="UP000052232"/>
    </source>
</evidence>
<comment type="caution">
    <text evidence="1">The sequence shown here is derived from an EMBL/GenBank/DDBJ whole genome shotgun (WGS) entry which is preliminary data.</text>
</comment>
<dbReference type="AlphaFoldDB" id="A0A0J7Y1N4"/>
<proteinExistence type="predicted"/>
<evidence type="ECO:0000313" key="1">
    <source>
        <dbReference type="EMBL" id="KMS57637.1"/>
    </source>
</evidence>
<organism evidence="1 2">
    <name type="scientific">Sphingobium cupriresistens LL01</name>
    <dbReference type="NCBI Taxonomy" id="1420583"/>
    <lineage>
        <taxon>Bacteria</taxon>
        <taxon>Pseudomonadati</taxon>
        <taxon>Pseudomonadota</taxon>
        <taxon>Alphaproteobacteria</taxon>
        <taxon>Sphingomonadales</taxon>
        <taxon>Sphingomonadaceae</taxon>
        <taxon>Sphingobium</taxon>
    </lineage>
</organism>
<dbReference type="EMBL" id="JACT01000001">
    <property type="protein sequence ID" value="KMS57637.1"/>
    <property type="molecule type" value="Genomic_DNA"/>
</dbReference>
<keyword evidence="2" id="KW-1185">Reference proteome</keyword>
<accession>A0A0J7Y1N4</accession>
<name>A0A0J7Y1N4_9SPHN</name>
<sequence>MDETPRWALPLLFAGQAQKEIQHNEALVVVDALLHGRVESADLSAPPGAPMVGQCWIVAAGASGDWAGQADTVALWTEGGWRFVAPRAGLRVAAADRDHALFFDGTLWRSDAVRGDGVYLDEERVVGPRMAAIAAPSGGGVIDAEARSTLMDILAALRTHGLIAT</sequence>
<gene>
    <name evidence="1" type="ORF">V473_05335</name>
</gene>
<dbReference type="RefSeq" id="WP_066605089.1">
    <property type="nucleotide sequence ID" value="NZ_KQ130434.1"/>
</dbReference>
<dbReference type="STRING" id="1420583.V473_05335"/>
<dbReference type="PATRIC" id="fig|1420583.3.peg.1073"/>
<evidence type="ECO:0008006" key="3">
    <source>
        <dbReference type="Google" id="ProtNLM"/>
    </source>
</evidence>
<dbReference type="InterPro" id="IPR021251">
    <property type="entry name" value="DUF2793"/>
</dbReference>
<dbReference type="Pfam" id="PF10983">
    <property type="entry name" value="DUF2793"/>
    <property type="match status" value="1"/>
</dbReference>
<dbReference type="Proteomes" id="UP000052232">
    <property type="component" value="Unassembled WGS sequence"/>
</dbReference>